<dbReference type="Gene3D" id="3.10.129.110">
    <property type="entry name" value="Polyketide synthase dehydratase"/>
    <property type="match status" value="1"/>
</dbReference>
<dbReference type="InterPro" id="IPR014031">
    <property type="entry name" value="Ketoacyl_synth_C"/>
</dbReference>
<dbReference type="InterPro" id="IPR032821">
    <property type="entry name" value="PKS_assoc"/>
</dbReference>
<dbReference type="SUPFAM" id="SSF51735">
    <property type="entry name" value="NAD(P)-binding Rossmann-fold domains"/>
    <property type="match status" value="2"/>
</dbReference>
<dbReference type="PROSITE" id="PS00012">
    <property type="entry name" value="PHOSPHOPANTETHEINE"/>
    <property type="match status" value="1"/>
</dbReference>
<dbReference type="Pfam" id="PF00109">
    <property type="entry name" value="ketoacyl-synt"/>
    <property type="match status" value="1"/>
</dbReference>
<dbReference type="InterPro" id="IPR042104">
    <property type="entry name" value="PKS_dehydratase_sf"/>
</dbReference>
<dbReference type="Gene3D" id="3.40.47.10">
    <property type="match status" value="1"/>
</dbReference>
<dbReference type="InterPro" id="IPR050091">
    <property type="entry name" value="PKS_NRPS_Biosynth_Enz"/>
</dbReference>
<dbReference type="SMART" id="SM01294">
    <property type="entry name" value="PKS_PP_betabranch"/>
    <property type="match status" value="1"/>
</dbReference>
<dbReference type="InterPro" id="IPR009081">
    <property type="entry name" value="PP-bd_ACP"/>
</dbReference>
<dbReference type="InterPro" id="IPR014030">
    <property type="entry name" value="Ketoacyl_synth_N"/>
</dbReference>
<dbReference type="PROSITE" id="PS52019">
    <property type="entry name" value="PKS_MFAS_DH"/>
    <property type="match status" value="1"/>
</dbReference>
<evidence type="ECO:0000256" key="2">
    <source>
        <dbReference type="ARBA" id="ARBA00022553"/>
    </source>
</evidence>
<feature type="domain" description="Ketosynthase family 3 (KS3)" evidence="8">
    <location>
        <begin position="119"/>
        <end position="543"/>
    </location>
</feature>
<feature type="active site" description="Proton donor; for dehydratase activity" evidence="5">
    <location>
        <position position="1222"/>
    </location>
</feature>
<dbReference type="SUPFAM" id="SSF52151">
    <property type="entry name" value="FabD/lysophospholipase-like"/>
    <property type="match status" value="1"/>
</dbReference>
<dbReference type="SUPFAM" id="SSF47336">
    <property type="entry name" value="ACP-like"/>
    <property type="match status" value="2"/>
</dbReference>
<dbReference type="InterPro" id="IPR016039">
    <property type="entry name" value="Thiolase-like"/>
</dbReference>
<dbReference type="Proteomes" id="UP001205311">
    <property type="component" value="Unassembled WGS sequence"/>
</dbReference>
<feature type="region of interest" description="C-terminal hotdog fold" evidence="5">
    <location>
        <begin position="1162"/>
        <end position="1303"/>
    </location>
</feature>
<dbReference type="InterPro" id="IPR049552">
    <property type="entry name" value="PKS_DH_N"/>
</dbReference>
<dbReference type="CDD" id="cd08956">
    <property type="entry name" value="KR_3_FAS_SDR_x"/>
    <property type="match status" value="1"/>
</dbReference>
<evidence type="ECO:0000259" key="8">
    <source>
        <dbReference type="PROSITE" id="PS52004"/>
    </source>
</evidence>
<keyword evidence="1" id="KW-0596">Phosphopantetheine</keyword>
<dbReference type="InterPro" id="IPR016036">
    <property type="entry name" value="Malonyl_transacylase_ACP-bd"/>
</dbReference>
<proteinExistence type="predicted"/>
<dbReference type="Pfam" id="PF00698">
    <property type="entry name" value="Acyl_transf_1"/>
    <property type="match status" value="1"/>
</dbReference>
<dbReference type="InterPro" id="IPR036736">
    <property type="entry name" value="ACP-like_sf"/>
</dbReference>
<dbReference type="SUPFAM" id="SSF55048">
    <property type="entry name" value="Probable ACP-binding domain of malonyl-CoA ACP transacylase"/>
    <property type="match status" value="1"/>
</dbReference>
<dbReference type="Pfam" id="PF16197">
    <property type="entry name" value="KAsynt_C_assoc"/>
    <property type="match status" value="1"/>
</dbReference>
<dbReference type="InterPro" id="IPR014043">
    <property type="entry name" value="Acyl_transferase_dom"/>
</dbReference>
<name>A0ABT1HTL9_STRSD</name>
<feature type="domain" description="Carrier" evidence="7">
    <location>
        <begin position="25"/>
        <end position="100"/>
    </location>
</feature>
<dbReference type="PROSITE" id="PS50075">
    <property type="entry name" value="CARRIER"/>
    <property type="match status" value="2"/>
</dbReference>
<dbReference type="InterPro" id="IPR020807">
    <property type="entry name" value="PKS_DH"/>
</dbReference>
<evidence type="ECO:0000256" key="4">
    <source>
        <dbReference type="ARBA" id="ARBA00023315"/>
    </source>
</evidence>
<dbReference type="SMART" id="SM00822">
    <property type="entry name" value="PKS_KR"/>
    <property type="match status" value="1"/>
</dbReference>
<dbReference type="InterPro" id="IPR020806">
    <property type="entry name" value="PKS_PP-bd"/>
</dbReference>
<evidence type="ECO:0000313" key="10">
    <source>
        <dbReference type="EMBL" id="MCP2258871.1"/>
    </source>
</evidence>
<evidence type="ECO:0000256" key="1">
    <source>
        <dbReference type="ARBA" id="ARBA00022450"/>
    </source>
</evidence>
<dbReference type="Gene3D" id="1.10.1200.10">
    <property type="entry name" value="ACP-like"/>
    <property type="match status" value="2"/>
</dbReference>
<dbReference type="Pfam" id="PF14765">
    <property type="entry name" value="PS-DH"/>
    <property type="match status" value="1"/>
</dbReference>
<evidence type="ECO:0000259" key="7">
    <source>
        <dbReference type="PROSITE" id="PS50075"/>
    </source>
</evidence>
<dbReference type="SUPFAM" id="SSF53901">
    <property type="entry name" value="Thiolase-like"/>
    <property type="match status" value="1"/>
</dbReference>
<dbReference type="Pfam" id="PF00550">
    <property type="entry name" value="PP-binding"/>
    <property type="match status" value="2"/>
</dbReference>
<keyword evidence="11" id="KW-1185">Reference proteome</keyword>
<dbReference type="PROSITE" id="PS00606">
    <property type="entry name" value="KS3_1"/>
    <property type="match status" value="1"/>
</dbReference>
<dbReference type="InterPro" id="IPR016035">
    <property type="entry name" value="Acyl_Trfase/lysoPLipase"/>
</dbReference>
<dbReference type="InterPro" id="IPR001227">
    <property type="entry name" value="Ac_transferase_dom_sf"/>
</dbReference>
<feature type="region of interest" description="Disordered" evidence="6">
    <location>
        <begin position="1876"/>
        <end position="1928"/>
    </location>
</feature>
<dbReference type="CDD" id="cd00833">
    <property type="entry name" value="PKS"/>
    <property type="match status" value="1"/>
</dbReference>
<gene>
    <name evidence="10" type="ORF">LX15_002569</name>
</gene>
<dbReference type="RefSeq" id="WP_380496251.1">
    <property type="nucleotide sequence ID" value="NZ_JBHMCX010000011.1"/>
</dbReference>
<evidence type="ECO:0000313" key="11">
    <source>
        <dbReference type="Proteomes" id="UP001205311"/>
    </source>
</evidence>
<protein>
    <submittedName>
        <fullName evidence="10">Acyl transferase domain-containing protein</fullName>
    </submittedName>
</protein>
<evidence type="ECO:0000256" key="6">
    <source>
        <dbReference type="SAM" id="MobiDB-lite"/>
    </source>
</evidence>
<accession>A0ABT1HTL9</accession>
<dbReference type="SMART" id="SM00823">
    <property type="entry name" value="PKS_PP"/>
    <property type="match status" value="2"/>
</dbReference>
<dbReference type="Pfam" id="PF02801">
    <property type="entry name" value="Ketoacyl-synt_C"/>
    <property type="match status" value="1"/>
</dbReference>
<dbReference type="PANTHER" id="PTHR43775:SF51">
    <property type="entry name" value="INACTIVE PHENOLPHTHIOCEROL SYNTHESIS POLYKETIDE SYNTHASE TYPE I PKS1-RELATED"/>
    <property type="match status" value="1"/>
</dbReference>
<organism evidence="10 11">
    <name type="scientific">Streptoalloteichus tenebrarius (strain ATCC 17920 / DSM 40477 / JCM 4838 / CBS 697.72 / NBRC 16177 / NCIMB 11028 / NRRL B-12390 / A12253. 1 / ISP 5477)</name>
    <name type="common">Streptomyces tenebrarius</name>
    <dbReference type="NCBI Taxonomy" id="1933"/>
    <lineage>
        <taxon>Bacteria</taxon>
        <taxon>Bacillati</taxon>
        <taxon>Actinomycetota</taxon>
        <taxon>Actinomycetes</taxon>
        <taxon>Pseudonocardiales</taxon>
        <taxon>Pseudonocardiaceae</taxon>
        <taxon>Streptoalloteichus</taxon>
    </lineage>
</organism>
<dbReference type="PROSITE" id="PS52004">
    <property type="entry name" value="KS3_2"/>
    <property type="match status" value="1"/>
</dbReference>
<dbReference type="InterPro" id="IPR013968">
    <property type="entry name" value="PKS_KR"/>
</dbReference>
<evidence type="ECO:0000256" key="5">
    <source>
        <dbReference type="PROSITE-ProRule" id="PRU01363"/>
    </source>
</evidence>
<evidence type="ECO:0000256" key="3">
    <source>
        <dbReference type="ARBA" id="ARBA00022679"/>
    </source>
</evidence>
<dbReference type="Gene3D" id="3.40.50.720">
    <property type="entry name" value="NAD(P)-binding Rossmann-like Domain"/>
    <property type="match status" value="1"/>
</dbReference>
<dbReference type="SMART" id="SM00827">
    <property type="entry name" value="PKS_AT"/>
    <property type="match status" value="1"/>
</dbReference>
<keyword evidence="3 10" id="KW-0808">Transferase</keyword>
<keyword evidence="2" id="KW-0597">Phosphoprotein</keyword>
<dbReference type="InterPro" id="IPR036291">
    <property type="entry name" value="NAD(P)-bd_dom_sf"/>
</dbReference>
<dbReference type="PANTHER" id="PTHR43775">
    <property type="entry name" value="FATTY ACID SYNTHASE"/>
    <property type="match status" value="1"/>
</dbReference>
<dbReference type="InterPro" id="IPR057326">
    <property type="entry name" value="KR_dom"/>
</dbReference>
<dbReference type="InterPro" id="IPR049900">
    <property type="entry name" value="PKS_mFAS_DH"/>
</dbReference>
<keyword evidence="4" id="KW-0012">Acyltransferase</keyword>
<dbReference type="InterPro" id="IPR006162">
    <property type="entry name" value="Ppantetheine_attach_site"/>
</dbReference>
<dbReference type="Pfam" id="PF08659">
    <property type="entry name" value="KR"/>
    <property type="match status" value="1"/>
</dbReference>
<reference evidence="10 11" key="1">
    <citation type="submission" date="2022-06" db="EMBL/GenBank/DDBJ databases">
        <title>Genomic Encyclopedia of Archaeal and Bacterial Type Strains, Phase II (KMG-II): from individual species to whole genera.</title>
        <authorList>
            <person name="Goeker M."/>
        </authorList>
    </citation>
    <scope>NUCLEOTIDE SEQUENCE [LARGE SCALE GENOMIC DNA]</scope>
    <source>
        <strain evidence="10 11">DSM 40477</strain>
    </source>
</reference>
<feature type="region of interest" description="Disordered" evidence="6">
    <location>
        <begin position="546"/>
        <end position="566"/>
    </location>
</feature>
<sequence>MELNEGGGRSLRRRLAEAREAERDRLLLELVHAHASAVLGRDEPVVLDPDRAFGAQGLRGRAARAFRERLRDETGVDLPATVIFDYPTPRALAEHLGLALLGRHDDTAPAPSSGQGTPDEPIAIIGMGCRLPGGVASPEDLWRLVRSETDAISEFPDDRGWTVEYDPDPDRVGAVCTRHAGFLYDAADFDADFFAISPGEAVTIDPQHRLLLETTWEAIEGARIDPTTLRGTRTGVFAGLMYSEYGARIRHVPPSAEGYRVVGSMPSVATGRLAYTFGFEGPAVTVDTACSSSLVALHLAAQSLRKGECSLALAGGVTVMATPWGYIEFSRQRGLAPDGRCRSFSSDAGGSSWSEGVGVLVLERLSDALRNGRRVLAVLRGSAVNQDGASNGLTAPNGPAQQRVIRDALANAGLTTADVDCVEAHGAGTRLGDPIEAQALLATYGQDRPDERPLWLGSLKSNIGHTQAAAGVAGVIKMVMAMRHGTLPRSLHIAEPTPYVDWSSGAVELLSEARPWPEAGRPRRAAVSSFGVGGTNAHVILEQAPPEPERPLRTTNESTVENDLGSRPLPWLVSGRGEAALRAQAQRLREFLERESDTRDEDVAYSLMTTRTAWADRAVVVAESREEAVARLADLARGDHGQRVARGVAGTRDRLVFVFPGQGSQWPGMAAELMTSSRVFRESIHACADSLRPHTDWSLTKVLRGEAGAPMLDRVDVVQPALFAVMVSLAALWRSFGVEPSAVVGHSQGEIAAAHVAGALSLDDAARVVAVRSRALRALSGRGGMVSVAAPLDQVLHALEPWNGAISVAAVNGPRSVVVSGEAAALDDALASFTANGVRARRIPVDYASHSPQIDEIHETLLGALTGIQPRPATVPFYSTVVGEPIDTTTLDSAYWVRNLRRTVQFDRTVRRLIADGHPTFVEMSPHPVLTVGVQETADEVDVPDVLTVESLRRNEGGMARFLTAVAEAHVHGVTVDWSEAFAHTDPRVVDLPTYAFQRRRYWLEDAAPAGADVTAAGMDTADHPMLGAWVPLADATGGAVFTGTLSLRSHPWLADHAVADVVLVPGTALVELALHAGAQVGCDLLEELVLEAPLVLPEQGAVRVQLRLDEPDGDGRRALSLHSRADDAPIDEPWTQHATGTVALGGHQPDPRPKQWPPAGAEEIALDDCYRQLAKSGLHYGEAFRGLRRCWRLGDEIHAEVDLPDSAGGAGSYGLHPALFDAALHAAAFVGFPDASSDGSVTRLPFSWNGVELHAAGAARLRVRIRFTGPGSLSVAATDPTGRPVVTVATLGMRPVAAESLRRAAASTRAALFRLEWRPRPALAPREPGVVERWAWIGPEVPEPANALTARGVVLEHHTDLPALRESLDAGADAPDVVVLPELSGAEETEMVPAVHETIHRVLAAVQGWLADERLANTRLVVVTRGAIAAAPGALPDPVLSAVWGLVRSAQTENPGRVTLVDVDDHDASWSALPSTVDSGETQFALRDGTVLTPRLARVTTPATTHPNPLWRPDGTVLVSGGTGVLGRLVVRHLVVAHGVRRLVLVSRSGLSGDGVGEFLREMSGLGADIRVVAADVADREALASVVGSIPAEFPLSCVVHVAGVLDDGVVGSLSGERVSSVLRPKVDGAWWLHELTVGLGVGFVVFSSVAGVLGSGGQGGYAAGNGFVDGLVGWRRGVGLSGLSLVWGLWGVRSGLTGGLGEVDVRRIGRSGIQPLSNDEGLALFDLACASDEPVVLPLRLDTSVLRDGDAQDVPPLLRGLVRSPARRATVDSGQDSGGESFSARLARASEGEQDALVLSLVRAHVAAVLGYDDPRTVALRRAFVDIGFDSLRALQLRNRLNGATGLRLPATLVFDHPTPEALAQHLRALLLPNHPAPVGSPSQNGRAEAEGSAEIPSSPLPRATDLPAAPAPKDDEGAEADAVAERLRSASLQEILDFIDNQLGE</sequence>
<comment type="caution">
    <text evidence="10">The sequence shown here is derived from an EMBL/GenBank/DDBJ whole genome shotgun (WGS) entry which is preliminary data.</text>
</comment>
<dbReference type="InterPro" id="IPR055123">
    <property type="entry name" value="SpnB-like_Rossmann"/>
</dbReference>
<dbReference type="GO" id="GO:0016740">
    <property type="term" value="F:transferase activity"/>
    <property type="evidence" value="ECO:0007669"/>
    <property type="project" value="UniProtKB-KW"/>
</dbReference>
<feature type="domain" description="Carrier" evidence="7">
    <location>
        <begin position="1798"/>
        <end position="1873"/>
    </location>
</feature>
<dbReference type="EMBL" id="JAMTCP010000011">
    <property type="protein sequence ID" value="MCP2258871.1"/>
    <property type="molecule type" value="Genomic_DNA"/>
</dbReference>
<dbReference type="InterPro" id="IPR020841">
    <property type="entry name" value="PKS_Beta-ketoAc_synthase_dom"/>
</dbReference>
<dbReference type="SMART" id="SM00826">
    <property type="entry name" value="PKS_DH"/>
    <property type="match status" value="1"/>
</dbReference>
<feature type="region of interest" description="N-terminal hotdog fold" evidence="5">
    <location>
        <begin position="1024"/>
        <end position="1150"/>
    </location>
</feature>
<dbReference type="InterPro" id="IPR018201">
    <property type="entry name" value="Ketoacyl_synth_AS"/>
</dbReference>
<feature type="domain" description="PKS/mFAS DH" evidence="9">
    <location>
        <begin position="1024"/>
        <end position="1303"/>
    </location>
</feature>
<dbReference type="InterPro" id="IPR049551">
    <property type="entry name" value="PKS_DH_C"/>
</dbReference>
<dbReference type="Gene3D" id="3.30.70.3290">
    <property type="match status" value="1"/>
</dbReference>
<dbReference type="SMART" id="SM00825">
    <property type="entry name" value="PKS_KS"/>
    <property type="match status" value="1"/>
</dbReference>
<dbReference type="Gene3D" id="3.40.366.10">
    <property type="entry name" value="Malonyl-Coenzyme A Acyl Carrier Protein, domain 2"/>
    <property type="match status" value="1"/>
</dbReference>
<feature type="active site" description="Proton acceptor; for dehydratase activity" evidence="5">
    <location>
        <position position="1057"/>
    </location>
</feature>
<evidence type="ECO:0000259" key="9">
    <source>
        <dbReference type="PROSITE" id="PS52019"/>
    </source>
</evidence>
<dbReference type="Pfam" id="PF22953">
    <property type="entry name" value="SpnB_Rossmann"/>
    <property type="match status" value="1"/>
</dbReference>
<dbReference type="Pfam" id="PF21089">
    <property type="entry name" value="PKS_DH_N"/>
    <property type="match status" value="1"/>
</dbReference>